<dbReference type="EMBL" id="VSSQ01050689">
    <property type="protein sequence ID" value="MPN04769.1"/>
    <property type="molecule type" value="Genomic_DNA"/>
</dbReference>
<dbReference type="SFLD" id="SFLDS00003">
    <property type="entry name" value="Haloacid_Dehalogenase"/>
    <property type="match status" value="1"/>
</dbReference>
<dbReference type="GO" id="GO:0016853">
    <property type="term" value="F:isomerase activity"/>
    <property type="evidence" value="ECO:0007669"/>
    <property type="project" value="UniProtKB-KW"/>
</dbReference>
<dbReference type="GO" id="GO:0000287">
    <property type="term" value="F:magnesium ion binding"/>
    <property type="evidence" value="ECO:0007669"/>
    <property type="project" value="TreeGrafter"/>
</dbReference>
<dbReference type="InterPro" id="IPR006379">
    <property type="entry name" value="HAD-SF_hydro_IIB"/>
</dbReference>
<proteinExistence type="predicted"/>
<protein>
    <submittedName>
        <fullName evidence="1">Putative bifunctional phosphatase/peptidyl-prolyl cis-trans isomerase</fullName>
    </submittedName>
</protein>
<gene>
    <name evidence="1" type="ORF">SDC9_152016</name>
</gene>
<dbReference type="GO" id="GO:0005829">
    <property type="term" value="C:cytosol"/>
    <property type="evidence" value="ECO:0007669"/>
    <property type="project" value="TreeGrafter"/>
</dbReference>
<dbReference type="GO" id="GO:0016791">
    <property type="term" value="F:phosphatase activity"/>
    <property type="evidence" value="ECO:0007669"/>
    <property type="project" value="UniProtKB-ARBA"/>
</dbReference>
<dbReference type="Pfam" id="PF08282">
    <property type="entry name" value="Hydrolase_3"/>
    <property type="match status" value="1"/>
</dbReference>
<dbReference type="SFLD" id="SFLDG01140">
    <property type="entry name" value="C2.B:_Phosphomannomutase_and_P"/>
    <property type="match status" value="1"/>
</dbReference>
<dbReference type="AlphaFoldDB" id="A0A645EUA4"/>
<organism evidence="1">
    <name type="scientific">bioreactor metagenome</name>
    <dbReference type="NCBI Taxonomy" id="1076179"/>
    <lineage>
        <taxon>unclassified sequences</taxon>
        <taxon>metagenomes</taxon>
        <taxon>ecological metagenomes</taxon>
    </lineage>
</organism>
<dbReference type="InterPro" id="IPR000150">
    <property type="entry name" value="Cof"/>
</dbReference>
<comment type="caution">
    <text evidence="1">The sequence shown here is derived from an EMBL/GenBank/DDBJ whole genome shotgun (WGS) entry which is preliminary data.</text>
</comment>
<dbReference type="NCBIfam" id="TIGR01484">
    <property type="entry name" value="HAD-SF-IIB"/>
    <property type="match status" value="1"/>
</dbReference>
<dbReference type="Gene3D" id="3.40.50.1000">
    <property type="entry name" value="HAD superfamily/HAD-like"/>
    <property type="match status" value="1"/>
</dbReference>
<dbReference type="InterPro" id="IPR036412">
    <property type="entry name" value="HAD-like_sf"/>
</dbReference>
<dbReference type="InterPro" id="IPR023214">
    <property type="entry name" value="HAD_sf"/>
</dbReference>
<dbReference type="PANTHER" id="PTHR10000">
    <property type="entry name" value="PHOSPHOSERINE PHOSPHATASE"/>
    <property type="match status" value="1"/>
</dbReference>
<name>A0A645EUA4_9ZZZZ</name>
<dbReference type="PROSITE" id="PS01229">
    <property type="entry name" value="COF_2"/>
    <property type="match status" value="1"/>
</dbReference>
<dbReference type="Gene3D" id="3.30.1240.10">
    <property type="match status" value="1"/>
</dbReference>
<evidence type="ECO:0000313" key="1">
    <source>
        <dbReference type="EMBL" id="MPN04769.1"/>
    </source>
</evidence>
<dbReference type="PANTHER" id="PTHR10000:SF8">
    <property type="entry name" value="HAD SUPERFAMILY HYDROLASE-LIKE, TYPE 3"/>
    <property type="match status" value="1"/>
</dbReference>
<accession>A0A645EUA4</accession>
<reference evidence="1" key="1">
    <citation type="submission" date="2019-08" db="EMBL/GenBank/DDBJ databases">
        <authorList>
            <person name="Kucharzyk K."/>
            <person name="Murdoch R.W."/>
            <person name="Higgins S."/>
            <person name="Loffler F."/>
        </authorList>
    </citation>
    <scope>NUCLEOTIDE SEQUENCE</scope>
</reference>
<keyword evidence="1" id="KW-0413">Isomerase</keyword>
<sequence>MQTKKKYIFFDIDGTLTSHTKRDFISESTLQAIDQLKAKGHFVSLATGRSVFLAKEVAPRVNINNLVCEGGNGLIINGELHSYEPLDQEKVITIIEKCEEVGLSWAISNEDSPVVLTKDKSFVEHMTKVPFITRIEYDETYDFRNETSARRVFIENKPEVIQSINEIKEIGLMVYHGSLFGLVEPDDKYKGIKKMVEFLGGQEEDIIVFGDGMNDIKMFEKAAFSVAMGNAEEELKKLASYITDDADSDGIYNACRHLQLID</sequence>
<dbReference type="SUPFAM" id="SSF56784">
    <property type="entry name" value="HAD-like"/>
    <property type="match status" value="1"/>
</dbReference>
<dbReference type="NCBIfam" id="TIGR00099">
    <property type="entry name" value="Cof-subfamily"/>
    <property type="match status" value="1"/>
</dbReference>